<accession>A0A6M3M1A0</accession>
<dbReference type="EMBL" id="MT143675">
    <property type="protein sequence ID" value="QJA99969.1"/>
    <property type="molecule type" value="Genomic_DNA"/>
</dbReference>
<sequence>MGAIKEHYHDQIVRECQKRIMKKFTFKTVKPTGRYKSFFQPNIIIKLDKKEVGCIFFEKAFKIRLMVFKKDIMEDGNPNCPWMWITLRKKSETLQEAKDFLNSNIVQILGKYDIFLEY</sequence>
<dbReference type="AlphaFoldDB" id="A0A6M3M1A0"/>
<protein>
    <recommendedName>
        <fullName evidence="3">DUF5655 domain-containing protein</fullName>
    </recommendedName>
</protein>
<gene>
    <name evidence="1" type="ORF">MM171A00766_0032</name>
    <name evidence="2" type="ORF">MM171B00553_0003</name>
</gene>
<organism evidence="1">
    <name type="scientific">viral metagenome</name>
    <dbReference type="NCBI Taxonomy" id="1070528"/>
    <lineage>
        <taxon>unclassified sequences</taxon>
        <taxon>metagenomes</taxon>
        <taxon>organismal metagenomes</taxon>
    </lineage>
</organism>
<name>A0A6M3M1A0_9ZZZZ</name>
<evidence type="ECO:0000313" key="1">
    <source>
        <dbReference type="EMBL" id="QJA99969.1"/>
    </source>
</evidence>
<proteinExistence type="predicted"/>
<evidence type="ECO:0008006" key="3">
    <source>
        <dbReference type="Google" id="ProtNLM"/>
    </source>
</evidence>
<reference evidence="1" key="1">
    <citation type="submission" date="2020-03" db="EMBL/GenBank/DDBJ databases">
        <title>The deep terrestrial virosphere.</title>
        <authorList>
            <person name="Holmfeldt K."/>
            <person name="Nilsson E."/>
            <person name="Simone D."/>
            <person name="Lopez-Fernandez M."/>
            <person name="Wu X."/>
            <person name="de Brujin I."/>
            <person name="Lundin D."/>
            <person name="Andersson A."/>
            <person name="Bertilsson S."/>
            <person name="Dopson M."/>
        </authorList>
    </citation>
    <scope>NUCLEOTIDE SEQUENCE</scope>
    <source>
        <strain evidence="1">MM171A00766</strain>
        <strain evidence="2">MM171B00553</strain>
    </source>
</reference>
<evidence type="ECO:0000313" key="2">
    <source>
        <dbReference type="EMBL" id="QJB03756.1"/>
    </source>
</evidence>
<dbReference type="EMBL" id="MT143860">
    <property type="protein sequence ID" value="QJB03756.1"/>
    <property type="molecule type" value="Genomic_DNA"/>
</dbReference>